<dbReference type="AlphaFoldDB" id="A0AAV0K2E7"/>
<dbReference type="EMBL" id="CAMGYJ010000005">
    <property type="protein sequence ID" value="CAI0415945.1"/>
    <property type="molecule type" value="Genomic_DNA"/>
</dbReference>
<organism evidence="1 2">
    <name type="scientific">Linum tenue</name>
    <dbReference type="NCBI Taxonomy" id="586396"/>
    <lineage>
        <taxon>Eukaryota</taxon>
        <taxon>Viridiplantae</taxon>
        <taxon>Streptophyta</taxon>
        <taxon>Embryophyta</taxon>
        <taxon>Tracheophyta</taxon>
        <taxon>Spermatophyta</taxon>
        <taxon>Magnoliopsida</taxon>
        <taxon>eudicotyledons</taxon>
        <taxon>Gunneridae</taxon>
        <taxon>Pentapetalae</taxon>
        <taxon>rosids</taxon>
        <taxon>fabids</taxon>
        <taxon>Malpighiales</taxon>
        <taxon>Linaceae</taxon>
        <taxon>Linum</taxon>
    </lineage>
</organism>
<name>A0AAV0K2E7_9ROSI</name>
<keyword evidence="2" id="KW-1185">Reference proteome</keyword>
<evidence type="ECO:0000313" key="2">
    <source>
        <dbReference type="Proteomes" id="UP001154282"/>
    </source>
</evidence>
<dbReference type="Gene3D" id="1.20.58.2050">
    <property type="match status" value="1"/>
</dbReference>
<dbReference type="InterPro" id="IPR038437">
    <property type="entry name" value="GINS_Psf3_sf"/>
</dbReference>
<sequence>MGDYYDIDDILAEEDFVPVQFHKAVNGVKIDESSERGFVSSAMVWGKCYVKRREENKMRAHVSLW</sequence>
<evidence type="ECO:0000313" key="1">
    <source>
        <dbReference type="EMBL" id="CAI0415945.1"/>
    </source>
</evidence>
<dbReference type="Proteomes" id="UP001154282">
    <property type="component" value="Unassembled WGS sequence"/>
</dbReference>
<accession>A0AAV0K2E7</accession>
<dbReference type="SUPFAM" id="SSF160059">
    <property type="entry name" value="PriA/YqbF domain"/>
    <property type="match status" value="1"/>
</dbReference>
<proteinExistence type="predicted"/>
<protein>
    <submittedName>
        <fullName evidence="1">Uncharacterized protein</fullName>
    </submittedName>
</protein>
<reference evidence="1" key="1">
    <citation type="submission" date="2022-08" db="EMBL/GenBank/DDBJ databases">
        <authorList>
            <person name="Gutierrez-Valencia J."/>
        </authorList>
    </citation>
    <scope>NUCLEOTIDE SEQUENCE</scope>
</reference>
<gene>
    <name evidence="1" type="ORF">LITE_LOCUS16796</name>
</gene>
<comment type="caution">
    <text evidence="1">The sequence shown here is derived from an EMBL/GenBank/DDBJ whole genome shotgun (WGS) entry which is preliminary data.</text>
</comment>